<dbReference type="InParanoid" id="A2DL67"/>
<dbReference type="SUPFAM" id="SSF53254">
    <property type="entry name" value="Phosphoglycerate mutase-like"/>
    <property type="match status" value="1"/>
</dbReference>
<dbReference type="Gene3D" id="3.40.50.1240">
    <property type="entry name" value="Phosphoglycerate mutase-like"/>
    <property type="match status" value="1"/>
</dbReference>
<evidence type="ECO:0000313" key="4">
    <source>
        <dbReference type="Proteomes" id="UP000001542"/>
    </source>
</evidence>
<keyword evidence="4" id="KW-1185">Reference proteome</keyword>
<comment type="similarity">
    <text evidence="1">Belongs to the histidine acid phosphatase family.</text>
</comment>
<proteinExistence type="inferred from homology"/>
<dbReference type="OrthoDB" id="10257284at2759"/>
<organism evidence="3 4">
    <name type="scientific">Trichomonas vaginalis (strain ATCC PRA-98 / G3)</name>
    <dbReference type="NCBI Taxonomy" id="412133"/>
    <lineage>
        <taxon>Eukaryota</taxon>
        <taxon>Metamonada</taxon>
        <taxon>Parabasalia</taxon>
        <taxon>Trichomonadida</taxon>
        <taxon>Trichomonadidae</taxon>
        <taxon>Trichomonas</taxon>
    </lineage>
</organism>
<dbReference type="InterPro" id="IPR050645">
    <property type="entry name" value="Histidine_acid_phosphatase"/>
</dbReference>
<dbReference type="AlphaFoldDB" id="A2DL67"/>
<dbReference type="Pfam" id="PF00328">
    <property type="entry name" value="His_Phos_2"/>
    <property type="match status" value="1"/>
</dbReference>
<dbReference type="InterPro" id="IPR000560">
    <property type="entry name" value="His_Pase_clade-2"/>
</dbReference>
<dbReference type="GO" id="GO:0016791">
    <property type="term" value="F:phosphatase activity"/>
    <property type="evidence" value="ECO:0000318"/>
    <property type="project" value="GO_Central"/>
</dbReference>
<dbReference type="VEuPathDB" id="TrichDB:TVAG_295100"/>
<protein>
    <submittedName>
        <fullName evidence="3">Histidine acid phosphatase family protein</fullName>
    </submittedName>
</protein>
<reference evidence="3" key="1">
    <citation type="submission" date="2006-10" db="EMBL/GenBank/DDBJ databases">
        <authorList>
            <person name="Amadeo P."/>
            <person name="Zhao Q."/>
            <person name="Wortman J."/>
            <person name="Fraser-Liggett C."/>
            <person name="Carlton J."/>
        </authorList>
    </citation>
    <scope>NUCLEOTIDE SEQUENCE</scope>
    <source>
        <strain evidence="3">G3</strain>
    </source>
</reference>
<reference evidence="3" key="2">
    <citation type="journal article" date="2007" name="Science">
        <title>Draft genome sequence of the sexually transmitted pathogen Trichomonas vaginalis.</title>
        <authorList>
            <person name="Carlton J.M."/>
            <person name="Hirt R.P."/>
            <person name="Silva J.C."/>
            <person name="Delcher A.L."/>
            <person name="Schatz M."/>
            <person name="Zhao Q."/>
            <person name="Wortman J.R."/>
            <person name="Bidwell S.L."/>
            <person name="Alsmark U.C.M."/>
            <person name="Besteiro S."/>
            <person name="Sicheritz-Ponten T."/>
            <person name="Noel C.J."/>
            <person name="Dacks J.B."/>
            <person name="Foster P.G."/>
            <person name="Simillion C."/>
            <person name="Van de Peer Y."/>
            <person name="Miranda-Saavedra D."/>
            <person name="Barton G.J."/>
            <person name="Westrop G.D."/>
            <person name="Mueller S."/>
            <person name="Dessi D."/>
            <person name="Fiori P.L."/>
            <person name="Ren Q."/>
            <person name="Paulsen I."/>
            <person name="Zhang H."/>
            <person name="Bastida-Corcuera F.D."/>
            <person name="Simoes-Barbosa A."/>
            <person name="Brown M.T."/>
            <person name="Hayes R.D."/>
            <person name="Mukherjee M."/>
            <person name="Okumura C.Y."/>
            <person name="Schneider R."/>
            <person name="Smith A.J."/>
            <person name="Vanacova S."/>
            <person name="Villalvazo M."/>
            <person name="Haas B.J."/>
            <person name="Pertea M."/>
            <person name="Feldblyum T.V."/>
            <person name="Utterback T.R."/>
            <person name="Shu C.L."/>
            <person name="Osoegawa K."/>
            <person name="de Jong P.J."/>
            <person name="Hrdy I."/>
            <person name="Horvathova L."/>
            <person name="Zubacova Z."/>
            <person name="Dolezal P."/>
            <person name="Malik S.B."/>
            <person name="Logsdon J.M. Jr."/>
            <person name="Henze K."/>
            <person name="Gupta A."/>
            <person name="Wang C.C."/>
            <person name="Dunne R.L."/>
            <person name="Upcroft J.A."/>
            <person name="Upcroft P."/>
            <person name="White O."/>
            <person name="Salzberg S.L."/>
            <person name="Tang P."/>
            <person name="Chiu C.-H."/>
            <person name="Lee Y.-S."/>
            <person name="Embley T.M."/>
            <person name="Coombs G.H."/>
            <person name="Mottram J.C."/>
            <person name="Tachezy J."/>
            <person name="Fraser-Liggett C.M."/>
            <person name="Johnson P.J."/>
        </authorList>
    </citation>
    <scope>NUCLEOTIDE SEQUENCE [LARGE SCALE GENOMIC DNA]</scope>
    <source>
        <strain evidence="3">G3</strain>
    </source>
</reference>
<dbReference type="PANTHER" id="PTHR11567:SF110">
    <property type="entry name" value="2-PHOSPHOXYLOSE PHOSPHATASE 1"/>
    <property type="match status" value="1"/>
</dbReference>
<keyword evidence="2" id="KW-0378">Hydrolase</keyword>
<name>A2DL67_TRIV3</name>
<dbReference type="InterPro" id="IPR029033">
    <property type="entry name" value="His_PPase_superfam"/>
</dbReference>
<dbReference type="SMR" id="A2DL67"/>
<dbReference type="EMBL" id="DS113214">
    <property type="protein sequence ID" value="EAY18858.1"/>
    <property type="molecule type" value="Genomic_DNA"/>
</dbReference>
<gene>
    <name evidence="3" type="ORF">TVAG_295100</name>
</gene>
<dbReference type="VEuPathDB" id="TrichDB:TVAGG3_0273420"/>
<evidence type="ECO:0000256" key="1">
    <source>
        <dbReference type="ARBA" id="ARBA00005375"/>
    </source>
</evidence>
<dbReference type="RefSeq" id="XP_001579844.1">
    <property type="nucleotide sequence ID" value="XM_001579794.1"/>
</dbReference>
<dbReference type="KEGG" id="tva:5464373"/>
<dbReference type="PANTHER" id="PTHR11567">
    <property type="entry name" value="ACID PHOSPHATASE-RELATED"/>
    <property type="match status" value="1"/>
</dbReference>
<evidence type="ECO:0000256" key="2">
    <source>
        <dbReference type="ARBA" id="ARBA00022801"/>
    </source>
</evidence>
<accession>A2DL67</accession>
<dbReference type="STRING" id="5722.A2DL67"/>
<sequence length="393" mass="45335">MFSFFVLSRSALYQCKSPLNHPPVVPNGTLKTMFLFTRHGLNSPEANIFPKKDDGFWLCDAHEARSPNMRVSTVNNTYRRYRQTIFHAQSPFPPNCGATQLLVEGMNDQHELGEYYRNYLVNELNLLSEFYEPSQVEFRSGQKAYSVKSAQAFIDALYPPEIPGEMVDIMVGTGKQDVIFNDPNNCNDIQKYFYSWIATTEFSERFNTTKEILAPLLNYIKIQMDEMLFYSLNEMMMSYYCSDNKLPSVVTDEVLDTLYNNTQYTLENLFNKNLFTAGPAWKEMFKHIDGQTEKKFFLYSSNMPTITSIIASITGVTYVPPYNSHLSIEVWTVNGKDYIRAVYNGEVLKNQLADGQELIEISKMKEGVSPLFKYCTTEIDVLSDIKYYNRVLL</sequence>
<dbReference type="Proteomes" id="UP000001542">
    <property type="component" value="Unassembled WGS sequence"/>
</dbReference>
<evidence type="ECO:0000313" key="3">
    <source>
        <dbReference type="EMBL" id="EAY18858.1"/>
    </source>
</evidence>
<dbReference type="FunCoup" id="A2DL67">
    <property type="interactions" value="32"/>
</dbReference>